<comment type="subcellular location">
    <subcellularLocation>
        <location evidence="1">Cell membrane</location>
        <topology evidence="1">Multi-pass membrane protein</topology>
    </subcellularLocation>
</comment>
<comment type="similarity">
    <text evidence="2">Belongs to the VirD4/TraG family.</text>
</comment>
<dbReference type="SUPFAM" id="SSF52540">
    <property type="entry name" value="P-loop containing nucleoside triphosphate hydrolases"/>
    <property type="match status" value="1"/>
</dbReference>
<feature type="domain" description="TraD/TraG TraM recognition site" evidence="7">
    <location>
        <begin position="333"/>
        <end position="411"/>
    </location>
</feature>
<accession>A0A285T8F0</accession>
<evidence type="ECO:0000256" key="4">
    <source>
        <dbReference type="ARBA" id="ARBA00022692"/>
    </source>
</evidence>
<keyword evidence="5" id="KW-1133">Transmembrane helix</keyword>
<dbReference type="PANTHER" id="PTHR37937">
    <property type="entry name" value="CONJUGATIVE TRANSFER: DNA TRANSPORT"/>
    <property type="match status" value="1"/>
</dbReference>
<keyword evidence="3" id="KW-1003">Cell membrane</keyword>
<dbReference type="NCBIfam" id="NF045973">
    <property type="entry name" value="conju_CD1115"/>
    <property type="match status" value="1"/>
</dbReference>
<evidence type="ECO:0000256" key="2">
    <source>
        <dbReference type="ARBA" id="ARBA00008806"/>
    </source>
</evidence>
<keyword evidence="4" id="KW-0812">Transmembrane</keyword>
<dbReference type="GO" id="GO:0005886">
    <property type="term" value="C:plasma membrane"/>
    <property type="evidence" value="ECO:0007669"/>
    <property type="project" value="UniProtKB-SubCell"/>
</dbReference>
<evidence type="ECO:0000256" key="6">
    <source>
        <dbReference type="ARBA" id="ARBA00023136"/>
    </source>
</evidence>
<dbReference type="EMBL" id="OBMR01000016">
    <property type="protein sequence ID" value="SOC17786.1"/>
    <property type="molecule type" value="Genomic_DNA"/>
</dbReference>
<dbReference type="AlphaFoldDB" id="A0A285T8F0"/>
<dbReference type="Pfam" id="PF12696">
    <property type="entry name" value="TraG-D_C"/>
    <property type="match status" value="1"/>
</dbReference>
<evidence type="ECO:0000256" key="3">
    <source>
        <dbReference type="ARBA" id="ARBA00022475"/>
    </source>
</evidence>
<evidence type="ECO:0000313" key="9">
    <source>
        <dbReference type="Proteomes" id="UP000219563"/>
    </source>
</evidence>
<evidence type="ECO:0000259" key="7">
    <source>
        <dbReference type="Pfam" id="PF12696"/>
    </source>
</evidence>
<dbReference type="InterPro" id="IPR027417">
    <property type="entry name" value="P-loop_NTPase"/>
</dbReference>
<dbReference type="InterPro" id="IPR003688">
    <property type="entry name" value="TraG/VirD4"/>
</dbReference>
<evidence type="ECO:0000256" key="5">
    <source>
        <dbReference type="ARBA" id="ARBA00022989"/>
    </source>
</evidence>
<dbReference type="InterPro" id="IPR032689">
    <property type="entry name" value="TraG-D_C"/>
</dbReference>
<dbReference type="Proteomes" id="UP000219563">
    <property type="component" value="Unassembled WGS sequence"/>
</dbReference>
<evidence type="ECO:0000256" key="1">
    <source>
        <dbReference type="ARBA" id="ARBA00004651"/>
    </source>
</evidence>
<dbReference type="InterPro" id="IPR051539">
    <property type="entry name" value="T4SS-coupling_protein"/>
</dbReference>
<gene>
    <name evidence="8" type="ORF">SAMN02910411_0525</name>
</gene>
<dbReference type="PANTHER" id="PTHR37937:SF1">
    <property type="entry name" value="CONJUGATIVE TRANSFER: DNA TRANSPORT"/>
    <property type="match status" value="1"/>
</dbReference>
<sequence>MNRSDRYNKRYLGEEFSVSNDTWATHLNNNDLIVGSSGSSKTGSLVYPQLKSLQDSSLIVVDTKGRLEKMFRDELTEKGYKVKVLDFVNPENSCKYNPLSYIRKNKDGSYREQDIAKVAAALIPDSAYTEVFWPRSARRYLEFFIAFVLMKLPETQHNMSEVAKFYAYYVGGGDNSEYVNKFIRHHQNSLVAKRHAQICGEKTADKTRASILTFVSMALAPFEYAEYEELFKYRYERRYEYKINFGNDKDDDEWDYVDEDLWDKIDEEDDGILTLCDEVVDIASLGREKTVLFLNISDCDHSMDHIVNLFYTQALQTLISEADANPDGQLKVPVRIIMDDFASSAVIPDFDKIISVVRSRDIWLTMCIQSFAQLESLYSHTQAQTIINNCDHIVYLGSNDLESAQFIGTRVNKAPETILCMDRESEYLLESGKLGRLIKKIPSYGFSPEEESEIEIGA</sequence>
<dbReference type="Pfam" id="PF02534">
    <property type="entry name" value="T4SS-DNA_transf"/>
    <property type="match status" value="1"/>
</dbReference>
<reference evidence="8 9" key="1">
    <citation type="submission" date="2017-08" db="EMBL/GenBank/DDBJ databases">
        <authorList>
            <person name="de Groot N.N."/>
        </authorList>
    </citation>
    <scope>NUCLEOTIDE SEQUENCE [LARGE SCALE GENOMIC DNA]</scope>
    <source>
        <strain evidence="8 9">DSM 9787</strain>
    </source>
</reference>
<keyword evidence="6" id="KW-0472">Membrane</keyword>
<name>A0A285T8F0_9FIRM</name>
<dbReference type="RefSeq" id="WP_097077281.1">
    <property type="nucleotide sequence ID" value="NZ_OBMR01000016.1"/>
</dbReference>
<protein>
    <submittedName>
        <fullName evidence="8">TraM recognition site of TraD and TraG</fullName>
    </submittedName>
</protein>
<proteinExistence type="inferred from homology"/>
<dbReference type="Gene3D" id="3.40.50.300">
    <property type="entry name" value="P-loop containing nucleotide triphosphate hydrolases"/>
    <property type="match status" value="1"/>
</dbReference>
<evidence type="ECO:0000313" key="8">
    <source>
        <dbReference type="EMBL" id="SOC17786.1"/>
    </source>
</evidence>
<dbReference type="CDD" id="cd01127">
    <property type="entry name" value="TrwB_TraG_TraD_VirD4"/>
    <property type="match status" value="1"/>
</dbReference>
<organism evidence="8 9">
    <name type="scientific">Pseudobutyrivibrio ruminis DSM 9787</name>
    <dbReference type="NCBI Taxonomy" id="1123011"/>
    <lineage>
        <taxon>Bacteria</taxon>
        <taxon>Bacillati</taxon>
        <taxon>Bacillota</taxon>
        <taxon>Clostridia</taxon>
        <taxon>Lachnospirales</taxon>
        <taxon>Lachnospiraceae</taxon>
        <taxon>Pseudobutyrivibrio</taxon>
    </lineage>
</organism>